<evidence type="ECO:0000256" key="5">
    <source>
        <dbReference type="HAMAP-Rule" id="MF_00358"/>
    </source>
</evidence>
<keyword evidence="7" id="KW-1185">Reference proteome</keyword>
<dbReference type="NCBIfam" id="TIGR00030">
    <property type="entry name" value="S21p"/>
    <property type="match status" value="1"/>
</dbReference>
<evidence type="ECO:0000313" key="7">
    <source>
        <dbReference type="Proteomes" id="UP000552241"/>
    </source>
</evidence>
<proteinExistence type="inferred from homology"/>
<dbReference type="Proteomes" id="UP000552241">
    <property type="component" value="Unassembled WGS sequence"/>
</dbReference>
<dbReference type="GO" id="GO:0005840">
    <property type="term" value="C:ribosome"/>
    <property type="evidence" value="ECO:0007669"/>
    <property type="project" value="UniProtKB-KW"/>
</dbReference>
<keyword evidence="3 5" id="KW-0687">Ribonucleoprotein</keyword>
<dbReference type="HAMAP" id="MF_00358">
    <property type="entry name" value="Ribosomal_bS21"/>
    <property type="match status" value="1"/>
</dbReference>
<evidence type="ECO:0000256" key="4">
    <source>
        <dbReference type="ARBA" id="ARBA00035135"/>
    </source>
</evidence>
<dbReference type="EMBL" id="JACDZE010000002">
    <property type="protein sequence ID" value="MBA5629954.1"/>
    <property type="molecule type" value="Genomic_DNA"/>
</dbReference>
<dbReference type="RefSeq" id="WP_182043558.1">
    <property type="nucleotide sequence ID" value="NZ_JACDZE010000002.1"/>
</dbReference>
<keyword evidence="2 5" id="KW-0689">Ribosomal protein</keyword>
<protein>
    <recommendedName>
        <fullName evidence="4 5">Small ribosomal subunit protein bS21</fullName>
    </recommendedName>
</protein>
<dbReference type="AlphaFoldDB" id="A0A838ZSJ7"/>
<gene>
    <name evidence="5 6" type="primary">rpsU</name>
    <name evidence="6" type="ORF">HU137_09250</name>
</gene>
<dbReference type="Pfam" id="PF01165">
    <property type="entry name" value="Ribosomal_S21"/>
    <property type="match status" value="1"/>
</dbReference>
<dbReference type="GO" id="GO:1990904">
    <property type="term" value="C:ribonucleoprotein complex"/>
    <property type="evidence" value="ECO:0007669"/>
    <property type="project" value="UniProtKB-KW"/>
</dbReference>
<name>A0A838ZSJ7_9FLAO</name>
<evidence type="ECO:0000256" key="1">
    <source>
        <dbReference type="ARBA" id="ARBA00006640"/>
    </source>
</evidence>
<sequence length="65" mass="8025">MLIVQVKESESIDKAIKRYRKKYQRTKVLKQIRANQQFIKKSIEKREQRKKAVYKQQFLNEQNEI</sequence>
<organism evidence="6 7">
    <name type="scientific">Moheibacter lacus</name>
    <dbReference type="NCBI Taxonomy" id="2745851"/>
    <lineage>
        <taxon>Bacteria</taxon>
        <taxon>Pseudomonadati</taxon>
        <taxon>Bacteroidota</taxon>
        <taxon>Flavobacteriia</taxon>
        <taxon>Flavobacteriales</taxon>
        <taxon>Weeksellaceae</taxon>
        <taxon>Moheibacter</taxon>
    </lineage>
</organism>
<accession>A0A838ZSJ7</accession>
<evidence type="ECO:0000256" key="2">
    <source>
        <dbReference type="ARBA" id="ARBA00022980"/>
    </source>
</evidence>
<comment type="similarity">
    <text evidence="1 5">Belongs to the bacterial ribosomal protein bS21 family.</text>
</comment>
<evidence type="ECO:0000256" key="3">
    <source>
        <dbReference type="ARBA" id="ARBA00023274"/>
    </source>
</evidence>
<reference evidence="6 7" key="1">
    <citation type="submission" date="2020-07" db="EMBL/GenBank/DDBJ databases">
        <title>Moheibacter lacus sp. nov., a member of the family Flavobacteriaceae isolated from freshwater lake sediment.</title>
        <authorList>
            <person name="Liu Y."/>
        </authorList>
    </citation>
    <scope>NUCLEOTIDE SEQUENCE [LARGE SCALE GENOMIC DNA]</scope>
    <source>
        <strain evidence="6 7">BDHS18</strain>
    </source>
</reference>
<comment type="caution">
    <text evidence="6">The sequence shown here is derived from an EMBL/GenBank/DDBJ whole genome shotgun (WGS) entry which is preliminary data.</text>
</comment>
<dbReference type="GO" id="GO:0006412">
    <property type="term" value="P:translation"/>
    <property type="evidence" value="ECO:0007669"/>
    <property type="project" value="UniProtKB-UniRule"/>
</dbReference>
<dbReference type="GO" id="GO:0003735">
    <property type="term" value="F:structural constituent of ribosome"/>
    <property type="evidence" value="ECO:0007669"/>
    <property type="project" value="InterPro"/>
</dbReference>
<dbReference type="InterPro" id="IPR001911">
    <property type="entry name" value="Ribosomal_bS21"/>
</dbReference>
<evidence type="ECO:0000313" key="6">
    <source>
        <dbReference type="EMBL" id="MBA5629954.1"/>
    </source>
</evidence>